<comment type="similarity">
    <text evidence="1">Belongs to the pseudomonas-type ThrB family.</text>
</comment>
<reference evidence="4" key="1">
    <citation type="journal article" date="2019" name="Int. J. Syst. Evol. Microbiol.">
        <title>The Global Catalogue of Microorganisms (GCM) 10K type strain sequencing project: providing services to taxonomists for standard genome sequencing and annotation.</title>
        <authorList>
            <consortium name="The Broad Institute Genomics Platform"/>
            <consortium name="The Broad Institute Genome Sequencing Center for Infectious Disease"/>
            <person name="Wu L."/>
            <person name="Ma J."/>
        </authorList>
    </citation>
    <scope>NUCLEOTIDE SEQUENCE [LARGE SCALE GENOMIC DNA]</scope>
    <source>
        <strain evidence="4">TISTR 1858</strain>
    </source>
</reference>
<evidence type="ECO:0000256" key="1">
    <source>
        <dbReference type="ARBA" id="ARBA00038240"/>
    </source>
</evidence>
<sequence length="332" mass="39386">MSGNYRGCSTINNILLEEGAKRFGINVSDIDLLGGFSNNVYEYKGYNENFILKFYESSIYERDSIEAELEWIMYLKQAGVYVTVPIPARSGKILEVLQLDGEEECWVVAFEKAEGKFVNVSDKADWHLDMFYKWGKTLGRIHALSKSYRPNSVKEWNSGRLFTEANNVSDEINAKWNRYVREIEKLPRDRDCYGMIHHDLHHQNFFIHKKEFVLFDFGDCEYNWFVYDIAVVLYHALQTVPEDDLRAREEFAEQFMAAFLAGYQMENQIDAFWLKKLPFFLNYRQLYSYMYFSKHLTEGQKQKVHVREALKKMKIKIELDIPFLNLQFNMIR</sequence>
<dbReference type="Proteomes" id="UP001597451">
    <property type="component" value="Unassembled WGS sequence"/>
</dbReference>
<dbReference type="InterPro" id="IPR002575">
    <property type="entry name" value="Aminoglycoside_PTrfase"/>
</dbReference>
<dbReference type="SUPFAM" id="SSF56112">
    <property type="entry name" value="Protein kinase-like (PK-like)"/>
    <property type="match status" value="1"/>
</dbReference>
<dbReference type="Pfam" id="PF01636">
    <property type="entry name" value="APH"/>
    <property type="match status" value="1"/>
</dbReference>
<keyword evidence="4" id="KW-1185">Reference proteome</keyword>
<accession>A0ABW5Q4E9</accession>
<evidence type="ECO:0000313" key="3">
    <source>
        <dbReference type="EMBL" id="MFD2630409.1"/>
    </source>
</evidence>
<dbReference type="Gene3D" id="3.30.200.20">
    <property type="entry name" value="Phosphorylase Kinase, domain 1"/>
    <property type="match status" value="1"/>
</dbReference>
<comment type="caution">
    <text evidence="3">The sequence shown here is derived from an EMBL/GenBank/DDBJ whole genome shotgun (WGS) entry which is preliminary data.</text>
</comment>
<dbReference type="PANTHER" id="PTHR21064:SF6">
    <property type="entry name" value="AMINOGLYCOSIDE PHOSPHOTRANSFERASE DOMAIN-CONTAINING PROTEIN"/>
    <property type="match status" value="1"/>
</dbReference>
<dbReference type="PANTHER" id="PTHR21064">
    <property type="entry name" value="AMINOGLYCOSIDE PHOSPHOTRANSFERASE DOMAIN-CONTAINING PROTEIN-RELATED"/>
    <property type="match status" value="1"/>
</dbReference>
<feature type="domain" description="Aminoglycoside phosphotransferase" evidence="2">
    <location>
        <begin position="33"/>
        <end position="259"/>
    </location>
</feature>
<dbReference type="RefSeq" id="WP_379563639.1">
    <property type="nucleotide sequence ID" value="NZ_JBHUMX010000042.1"/>
</dbReference>
<evidence type="ECO:0000259" key="2">
    <source>
        <dbReference type="Pfam" id="PF01636"/>
    </source>
</evidence>
<dbReference type="Gene3D" id="3.90.1200.10">
    <property type="match status" value="1"/>
</dbReference>
<dbReference type="InterPro" id="IPR050249">
    <property type="entry name" value="Pseudomonas-type_ThrB"/>
</dbReference>
<dbReference type="EMBL" id="JBHUMX010000042">
    <property type="protein sequence ID" value="MFD2630409.1"/>
    <property type="molecule type" value="Genomic_DNA"/>
</dbReference>
<dbReference type="InterPro" id="IPR011009">
    <property type="entry name" value="Kinase-like_dom_sf"/>
</dbReference>
<evidence type="ECO:0000313" key="4">
    <source>
        <dbReference type="Proteomes" id="UP001597451"/>
    </source>
</evidence>
<organism evidence="3 4">
    <name type="scientific">Oceanobacillus kapialis</name>
    <dbReference type="NCBI Taxonomy" id="481353"/>
    <lineage>
        <taxon>Bacteria</taxon>
        <taxon>Bacillati</taxon>
        <taxon>Bacillota</taxon>
        <taxon>Bacilli</taxon>
        <taxon>Bacillales</taxon>
        <taxon>Bacillaceae</taxon>
        <taxon>Oceanobacillus</taxon>
    </lineage>
</organism>
<protein>
    <submittedName>
        <fullName evidence="3">Phosphotransferase enzyme family protein</fullName>
    </submittedName>
</protein>
<name>A0ABW5Q4E9_9BACI</name>
<proteinExistence type="inferred from homology"/>
<gene>
    <name evidence="3" type="ORF">ACFSUN_16605</name>
</gene>